<evidence type="ECO:0000256" key="12">
    <source>
        <dbReference type="SAM" id="Phobius"/>
    </source>
</evidence>
<accession>A0A395JQB5</accession>
<proteinExistence type="inferred from homology"/>
<dbReference type="GO" id="GO:0016020">
    <property type="term" value="C:membrane"/>
    <property type="evidence" value="ECO:0007669"/>
    <property type="project" value="UniProtKB-SubCell"/>
</dbReference>
<keyword evidence="11" id="KW-0275">Fatty acid biosynthesis</keyword>
<evidence type="ECO:0000256" key="6">
    <source>
        <dbReference type="ARBA" id="ARBA00022989"/>
    </source>
</evidence>
<evidence type="ECO:0000256" key="7">
    <source>
        <dbReference type="ARBA" id="ARBA00023002"/>
    </source>
</evidence>
<dbReference type="OrthoDB" id="19906at2"/>
<evidence type="ECO:0000256" key="4">
    <source>
        <dbReference type="ARBA" id="ARBA00022692"/>
    </source>
</evidence>
<evidence type="ECO:0000256" key="8">
    <source>
        <dbReference type="ARBA" id="ARBA00023004"/>
    </source>
</evidence>
<dbReference type="Pfam" id="PF00487">
    <property type="entry name" value="FA_desaturase"/>
    <property type="match status" value="1"/>
</dbReference>
<feature type="transmembrane region" description="Helical" evidence="12">
    <location>
        <begin position="87"/>
        <end position="107"/>
    </location>
</feature>
<evidence type="ECO:0000256" key="3">
    <source>
        <dbReference type="ARBA" id="ARBA00022516"/>
    </source>
</evidence>
<keyword evidence="6 12" id="KW-1133">Transmembrane helix</keyword>
<comment type="subcellular location">
    <subcellularLocation>
        <location evidence="1">Membrane</location>
        <topology evidence="1">Multi-pass membrane protein</topology>
    </subcellularLocation>
</comment>
<gene>
    <name evidence="14" type="ORF">DFR28_1011198</name>
</gene>
<feature type="transmembrane region" description="Helical" evidence="12">
    <location>
        <begin position="33"/>
        <end position="66"/>
    </location>
</feature>
<feature type="domain" description="Fatty acid desaturase" evidence="13">
    <location>
        <begin position="50"/>
        <end position="260"/>
    </location>
</feature>
<keyword evidence="4 12" id="KW-0812">Transmembrane</keyword>
<evidence type="ECO:0000259" key="13">
    <source>
        <dbReference type="Pfam" id="PF00487"/>
    </source>
</evidence>
<comment type="similarity">
    <text evidence="2">Belongs to the fatty acid desaturase type 2 family.</text>
</comment>
<keyword evidence="5" id="KW-0276">Fatty acid metabolism</keyword>
<organism evidence="14 15">
    <name type="scientific">Arenicella xantha</name>
    <dbReference type="NCBI Taxonomy" id="644221"/>
    <lineage>
        <taxon>Bacteria</taxon>
        <taxon>Pseudomonadati</taxon>
        <taxon>Pseudomonadota</taxon>
        <taxon>Gammaproteobacteria</taxon>
        <taxon>Arenicellales</taxon>
        <taxon>Arenicellaceae</taxon>
        <taxon>Arenicella</taxon>
    </lineage>
</organism>
<protein>
    <submittedName>
        <fullName evidence="14">Stearoyl-CoA desaturase (Delta-9 desaturase)</fullName>
    </submittedName>
</protein>
<sequence length="307" mass="35464">MPHNYTNPRIDRPNQQANAYQGRIRLSLSKTIWVSAMALAGSIGSLLTFSWGAFALFIISTWVTLCIGHSLGRHRRFIHRSFSCPRWLELLLIHFGTLVGIAGPLGMLHTHDVRDWAQRQARCHPMFSQNSVWYRDLCWQVFCTIDLDAPPRLEPEAEIANDNVIKWMEKTWMLQQLPWAVLFYAIGGWGWVCWGICSRVSVSLIGHWLIGFFAHNEDFNSHKLRDWHIRDVAVQGHNVSWTSLLAMGENWHNNHHAFPYSAQMGLEPGQWDPGWWVLNGLARLGLAYDLVLPERTVLRKELIRLSH</sequence>
<keyword evidence="10 12" id="KW-0472">Membrane</keyword>
<keyword evidence="7" id="KW-0560">Oxidoreductase</keyword>
<name>A0A395JQB5_9GAMM</name>
<evidence type="ECO:0000256" key="9">
    <source>
        <dbReference type="ARBA" id="ARBA00023098"/>
    </source>
</evidence>
<evidence type="ECO:0000256" key="5">
    <source>
        <dbReference type="ARBA" id="ARBA00022832"/>
    </source>
</evidence>
<dbReference type="CDD" id="cd03505">
    <property type="entry name" value="Delta9-FADS-like"/>
    <property type="match status" value="1"/>
</dbReference>
<evidence type="ECO:0000256" key="2">
    <source>
        <dbReference type="ARBA" id="ARBA00008749"/>
    </source>
</evidence>
<dbReference type="InParanoid" id="A0A395JQB5"/>
<evidence type="ECO:0000256" key="10">
    <source>
        <dbReference type="ARBA" id="ARBA00023136"/>
    </source>
</evidence>
<dbReference type="EMBL" id="QNRT01000001">
    <property type="protein sequence ID" value="RBP53809.1"/>
    <property type="molecule type" value="Genomic_DNA"/>
</dbReference>
<keyword evidence="3" id="KW-0444">Lipid biosynthesis</keyword>
<dbReference type="PANTHER" id="PTHR11351">
    <property type="entry name" value="ACYL-COA DESATURASE"/>
    <property type="match status" value="1"/>
</dbReference>
<evidence type="ECO:0000313" key="14">
    <source>
        <dbReference type="EMBL" id="RBP53809.1"/>
    </source>
</evidence>
<comment type="caution">
    <text evidence="14">The sequence shown here is derived from an EMBL/GenBank/DDBJ whole genome shotgun (WGS) entry which is preliminary data.</text>
</comment>
<reference evidence="14 15" key="1">
    <citation type="submission" date="2018-06" db="EMBL/GenBank/DDBJ databases">
        <title>Genomic Encyclopedia of Type Strains, Phase IV (KMG-IV): sequencing the most valuable type-strain genomes for metagenomic binning, comparative biology and taxonomic classification.</title>
        <authorList>
            <person name="Goeker M."/>
        </authorList>
    </citation>
    <scope>NUCLEOTIDE SEQUENCE [LARGE SCALE GENOMIC DNA]</scope>
    <source>
        <strain evidence="14 15">DSM 24032</strain>
    </source>
</reference>
<dbReference type="GO" id="GO:0016717">
    <property type="term" value="F:oxidoreductase activity, acting on paired donors, with oxidation of a pair of donors resulting in the reduction of molecular oxygen to two molecules of water"/>
    <property type="evidence" value="ECO:0007669"/>
    <property type="project" value="InterPro"/>
</dbReference>
<dbReference type="PANTHER" id="PTHR11351:SF31">
    <property type="entry name" value="DESATURASE 1, ISOFORM A-RELATED"/>
    <property type="match status" value="1"/>
</dbReference>
<dbReference type="Proteomes" id="UP000253083">
    <property type="component" value="Unassembled WGS sequence"/>
</dbReference>
<feature type="transmembrane region" description="Helical" evidence="12">
    <location>
        <begin position="177"/>
        <end position="197"/>
    </location>
</feature>
<dbReference type="InterPro" id="IPR015876">
    <property type="entry name" value="Acyl-CoA_DS"/>
</dbReference>
<keyword evidence="15" id="KW-1185">Reference proteome</keyword>
<keyword evidence="9" id="KW-0443">Lipid metabolism</keyword>
<dbReference type="InterPro" id="IPR005804">
    <property type="entry name" value="FA_desaturase_dom"/>
</dbReference>
<evidence type="ECO:0000256" key="11">
    <source>
        <dbReference type="ARBA" id="ARBA00023160"/>
    </source>
</evidence>
<dbReference type="AlphaFoldDB" id="A0A395JQB5"/>
<evidence type="ECO:0000256" key="1">
    <source>
        <dbReference type="ARBA" id="ARBA00004141"/>
    </source>
</evidence>
<keyword evidence="8" id="KW-0408">Iron</keyword>
<evidence type="ECO:0000313" key="15">
    <source>
        <dbReference type="Proteomes" id="UP000253083"/>
    </source>
</evidence>
<dbReference type="GO" id="GO:0006633">
    <property type="term" value="P:fatty acid biosynthetic process"/>
    <property type="evidence" value="ECO:0007669"/>
    <property type="project" value="UniProtKB-KW"/>
</dbReference>
<dbReference type="RefSeq" id="WP_113953345.1">
    <property type="nucleotide sequence ID" value="NZ_QNRT01000001.1"/>
</dbReference>